<name>E0NV06_9BACT</name>
<dbReference type="AlphaFoldDB" id="E0NV06"/>
<dbReference type="PANTHER" id="PTHR43179:SF7">
    <property type="entry name" value="RHAMNOSYLTRANSFERASE WBBL"/>
    <property type="match status" value="1"/>
</dbReference>
<keyword evidence="3" id="KW-1185">Reference proteome</keyword>
<evidence type="ECO:0000259" key="1">
    <source>
        <dbReference type="Pfam" id="PF00535"/>
    </source>
</evidence>
<sequence length="301" mass="34522">MNKTCIIDVSVIFVNYNATDMLIEAIRSVMQHTREARYEIIVVDNASPDGGAQRLSDVFGERINLIKSNRNLGFGGANNLGMKHARGQYFFLLNPDTLVLNPAIDLFFRYAEAHKDEPIGALGCILFDAHYRPANSYHYFLTPRFLLLEAFGKHHQVRLQAIDEPIKVDFITGADLFIPRRAIERVGMFDPCFFMYCEEVDLEKRMADVGLDRLIIPGPQIVHYDGGSYQPQQGRSAHRRLAQDQSKLIYIHKHFGRWCFLGFKVLFLLCRIPAYLNPHYRTADNLAYLKMLLTAPQTPRP</sequence>
<dbReference type="Gene3D" id="3.90.550.10">
    <property type="entry name" value="Spore Coat Polysaccharide Biosynthesis Protein SpsA, Chain A"/>
    <property type="match status" value="1"/>
</dbReference>
<organism evidence="2 3">
    <name type="scientific">Hoylesella marshii DSM 16973 = JCM 13450</name>
    <dbReference type="NCBI Taxonomy" id="862515"/>
    <lineage>
        <taxon>Bacteria</taxon>
        <taxon>Pseudomonadati</taxon>
        <taxon>Bacteroidota</taxon>
        <taxon>Bacteroidia</taxon>
        <taxon>Bacteroidales</taxon>
        <taxon>Prevotellaceae</taxon>
        <taxon>Hoylesella</taxon>
    </lineage>
</organism>
<dbReference type="InterPro" id="IPR001173">
    <property type="entry name" value="Glyco_trans_2-like"/>
</dbReference>
<evidence type="ECO:0000313" key="2">
    <source>
        <dbReference type="EMBL" id="EFM01004.1"/>
    </source>
</evidence>
<dbReference type="EMBL" id="AEEI01000056">
    <property type="protein sequence ID" value="EFM01004.1"/>
    <property type="molecule type" value="Genomic_DNA"/>
</dbReference>
<evidence type="ECO:0000313" key="3">
    <source>
        <dbReference type="Proteomes" id="UP000004394"/>
    </source>
</evidence>
<dbReference type="InterPro" id="IPR029044">
    <property type="entry name" value="Nucleotide-diphossugar_trans"/>
</dbReference>
<proteinExistence type="predicted"/>
<keyword evidence="2" id="KW-0328">Glycosyltransferase</keyword>
<dbReference type="PANTHER" id="PTHR43179">
    <property type="entry name" value="RHAMNOSYLTRANSFERASE WBBL"/>
    <property type="match status" value="1"/>
</dbReference>
<dbReference type="Pfam" id="PF00535">
    <property type="entry name" value="Glycos_transf_2"/>
    <property type="match status" value="1"/>
</dbReference>
<dbReference type="EC" id="2.4.-.-" evidence="2"/>
<dbReference type="STRING" id="862515.HMPREF0658_2011"/>
<keyword evidence="2" id="KW-0808">Transferase</keyword>
<reference evidence="2" key="1">
    <citation type="submission" date="2010-07" db="EMBL/GenBank/DDBJ databases">
        <authorList>
            <person name="Muzny D."/>
            <person name="Qin X."/>
            <person name="Deng J."/>
            <person name="Jiang H."/>
            <person name="Liu Y."/>
            <person name="Qu J."/>
            <person name="Song X.-Z."/>
            <person name="Zhang L."/>
            <person name="Thornton R."/>
            <person name="Coyle M."/>
            <person name="Francisco L."/>
            <person name="Jackson L."/>
            <person name="Javaid M."/>
            <person name="Korchina V."/>
            <person name="Kovar C."/>
            <person name="Mata R."/>
            <person name="Mathew T."/>
            <person name="Ngo R."/>
            <person name="Nguyen L."/>
            <person name="Nguyen N."/>
            <person name="Okwuonu G."/>
            <person name="Ongeri F."/>
            <person name="Pham C."/>
            <person name="Simmons D."/>
            <person name="Wilczek-Boney K."/>
            <person name="Hale W."/>
            <person name="Jakkamsetti A."/>
            <person name="Pham P."/>
            <person name="Ruth R."/>
            <person name="San Lucas F."/>
            <person name="Warren J."/>
            <person name="Zhang J."/>
            <person name="Zhao Z."/>
            <person name="Zhou C."/>
            <person name="Zhu D."/>
            <person name="Lee S."/>
            <person name="Bess C."/>
            <person name="Blankenburg K."/>
            <person name="Forbes L."/>
            <person name="Fu Q."/>
            <person name="Gubbala S."/>
            <person name="Hirani K."/>
            <person name="Jayaseelan J.C."/>
            <person name="Lara F."/>
            <person name="Munidasa M."/>
            <person name="Palculict T."/>
            <person name="Patil S."/>
            <person name="Pu L.-L."/>
            <person name="Saada N."/>
            <person name="Tang L."/>
            <person name="Weissenberger G."/>
            <person name="Zhu Y."/>
            <person name="Hemphill L."/>
            <person name="Shang Y."/>
            <person name="Youmans B."/>
            <person name="Ayvaz T."/>
            <person name="Ross M."/>
            <person name="Santibanez J."/>
            <person name="Aqrawi P."/>
            <person name="Gross S."/>
            <person name="Joshi V."/>
            <person name="Fowler G."/>
            <person name="Nazareth L."/>
            <person name="Reid J."/>
            <person name="Worley K."/>
            <person name="Petrosino J."/>
            <person name="Highlander S."/>
            <person name="Gibbs R."/>
        </authorList>
    </citation>
    <scope>NUCLEOTIDE SEQUENCE [LARGE SCALE GENOMIC DNA]</scope>
    <source>
        <strain evidence="2">DSM 16973</strain>
    </source>
</reference>
<accession>E0NV06</accession>
<comment type="caution">
    <text evidence="2">The sequence shown here is derived from an EMBL/GenBank/DDBJ whole genome shotgun (WGS) entry which is preliminary data.</text>
</comment>
<dbReference type="Proteomes" id="UP000004394">
    <property type="component" value="Unassembled WGS sequence"/>
</dbReference>
<dbReference type="CDD" id="cd04186">
    <property type="entry name" value="GT_2_like_c"/>
    <property type="match status" value="1"/>
</dbReference>
<dbReference type="HOGENOM" id="CLU_023845_0_1_10"/>
<protein>
    <submittedName>
        <fullName evidence="2">Glycosyltransferase, group 2 family protein</fullName>
        <ecNumber evidence="2">2.4.-.-</ecNumber>
    </submittedName>
</protein>
<dbReference type="GO" id="GO:0016757">
    <property type="term" value="F:glycosyltransferase activity"/>
    <property type="evidence" value="ECO:0007669"/>
    <property type="project" value="UniProtKB-KW"/>
</dbReference>
<dbReference type="SUPFAM" id="SSF53448">
    <property type="entry name" value="Nucleotide-diphospho-sugar transferases"/>
    <property type="match status" value="1"/>
</dbReference>
<dbReference type="RefSeq" id="WP_006950362.1">
    <property type="nucleotide sequence ID" value="NZ_GL397214.1"/>
</dbReference>
<gene>
    <name evidence="2" type="ORF">HMPREF0658_2011</name>
</gene>
<dbReference type="BioCyc" id="PMAR862515-HMP:GMOO-2039-MONOMER"/>
<feature type="domain" description="Glycosyltransferase 2-like" evidence="1">
    <location>
        <begin position="10"/>
        <end position="115"/>
    </location>
</feature>
<dbReference type="eggNOG" id="COG1216">
    <property type="taxonomic scope" value="Bacteria"/>
</dbReference>